<dbReference type="SUPFAM" id="SSF51735">
    <property type="entry name" value="NAD(P)-binding Rossmann-fold domains"/>
    <property type="match status" value="1"/>
</dbReference>
<organism evidence="3 4">
    <name type="scientific">Streptomyces hyaluromycini</name>
    <dbReference type="NCBI Taxonomy" id="1377993"/>
    <lineage>
        <taxon>Bacteria</taxon>
        <taxon>Bacillati</taxon>
        <taxon>Actinomycetota</taxon>
        <taxon>Actinomycetes</taxon>
        <taxon>Kitasatosporales</taxon>
        <taxon>Streptomycetaceae</taxon>
        <taxon>Streptomyces</taxon>
    </lineage>
</organism>
<dbReference type="Proteomes" id="UP001474181">
    <property type="component" value="Unassembled WGS sequence"/>
</dbReference>
<dbReference type="InterPro" id="IPR055170">
    <property type="entry name" value="GFO_IDH_MocA-like_dom"/>
</dbReference>
<evidence type="ECO:0000259" key="1">
    <source>
        <dbReference type="Pfam" id="PF01408"/>
    </source>
</evidence>
<dbReference type="Pfam" id="PF01408">
    <property type="entry name" value="GFO_IDH_MocA"/>
    <property type="match status" value="1"/>
</dbReference>
<gene>
    <name evidence="3" type="ORF">ABT404_07770</name>
</gene>
<dbReference type="Pfam" id="PF22725">
    <property type="entry name" value="GFO_IDH_MocA_C3"/>
    <property type="match status" value="1"/>
</dbReference>
<keyword evidence="4" id="KW-1185">Reference proteome</keyword>
<name>A0ABV1WSI6_9ACTN</name>
<dbReference type="InterPro" id="IPR052515">
    <property type="entry name" value="Gfo/Idh/MocA_Oxidoreductase"/>
</dbReference>
<comment type="caution">
    <text evidence="3">The sequence shown here is derived from an EMBL/GenBank/DDBJ whole genome shotgun (WGS) entry which is preliminary data.</text>
</comment>
<dbReference type="Gene3D" id="3.30.360.10">
    <property type="entry name" value="Dihydrodipicolinate Reductase, domain 2"/>
    <property type="match status" value="1"/>
</dbReference>
<protein>
    <submittedName>
        <fullName evidence="3">Gfo/Idh/MocA family oxidoreductase</fullName>
    </submittedName>
</protein>
<dbReference type="Gene3D" id="3.40.50.720">
    <property type="entry name" value="NAD(P)-binding Rossmann-like Domain"/>
    <property type="match status" value="1"/>
</dbReference>
<dbReference type="RefSeq" id="WP_350778504.1">
    <property type="nucleotide sequence ID" value="NZ_JBEPEK010000038.1"/>
</dbReference>
<dbReference type="PANTHER" id="PTHR43249:SF1">
    <property type="entry name" value="D-GLUCOSIDE 3-DEHYDROGENASE"/>
    <property type="match status" value="1"/>
</dbReference>
<sequence>MPRSPRSTPPFAGRRIRAAVVGAGAIGRGSHLPALARLAAEGETEVVAAVDIDATAVEEFCAEAGIPHAYTDLDRMLAEQRPDLVTIGTPPTLHRDQTVAALRAGAWVWCEKPPVPSLADFDAVEAEEGTDGGPYASVVFQHRFGSGAAHVRRLLAEGALGRPLVAHCQTTWYRDTAYYAVPWRGRWATEGGGPAMGHGIHQTDLLLDLLGPWGEVRAMAGRLVHDVETEDVSTALVRFANGALATVVNSVLSPDEVSRIRIDCERATVELTHLYGHGNENWRITPAPGVPADEAAAWRDFGPDVPSSHLAQLRELVAAMRAGERPRSSGADGRTSLELVTALYKAAFTGTTVRAGEIGPGDPYYTALHGGAPGWAPAEREEVSA</sequence>
<feature type="domain" description="Gfo/Idh/MocA-like oxidoreductase N-terminal" evidence="1">
    <location>
        <begin position="16"/>
        <end position="125"/>
    </location>
</feature>
<dbReference type="InterPro" id="IPR000683">
    <property type="entry name" value="Gfo/Idh/MocA-like_OxRdtase_N"/>
</dbReference>
<dbReference type="InterPro" id="IPR036291">
    <property type="entry name" value="NAD(P)-bd_dom_sf"/>
</dbReference>
<proteinExistence type="predicted"/>
<feature type="domain" description="GFO/IDH/MocA-like oxidoreductase" evidence="2">
    <location>
        <begin position="150"/>
        <end position="269"/>
    </location>
</feature>
<dbReference type="EMBL" id="JBEPEK010000038">
    <property type="protein sequence ID" value="MER7179368.1"/>
    <property type="molecule type" value="Genomic_DNA"/>
</dbReference>
<dbReference type="SUPFAM" id="SSF55347">
    <property type="entry name" value="Glyceraldehyde-3-phosphate dehydrogenase-like, C-terminal domain"/>
    <property type="match status" value="1"/>
</dbReference>
<dbReference type="PANTHER" id="PTHR43249">
    <property type="entry name" value="UDP-N-ACETYL-2-AMINO-2-DEOXY-D-GLUCURONATE OXIDASE"/>
    <property type="match status" value="1"/>
</dbReference>
<evidence type="ECO:0000259" key="2">
    <source>
        <dbReference type="Pfam" id="PF22725"/>
    </source>
</evidence>
<evidence type="ECO:0000313" key="4">
    <source>
        <dbReference type="Proteomes" id="UP001474181"/>
    </source>
</evidence>
<evidence type="ECO:0000313" key="3">
    <source>
        <dbReference type="EMBL" id="MER7179368.1"/>
    </source>
</evidence>
<accession>A0ABV1WSI6</accession>
<reference evidence="3 4" key="1">
    <citation type="submission" date="2024-06" db="EMBL/GenBank/DDBJ databases">
        <title>The Natural Products Discovery Center: Release of the First 8490 Sequenced Strains for Exploring Actinobacteria Biosynthetic Diversity.</title>
        <authorList>
            <person name="Kalkreuter E."/>
            <person name="Kautsar S.A."/>
            <person name="Yang D."/>
            <person name="Bader C.D."/>
            <person name="Teijaro C.N."/>
            <person name="Fluegel L."/>
            <person name="Davis C.M."/>
            <person name="Simpson J.R."/>
            <person name="Lauterbach L."/>
            <person name="Steele A.D."/>
            <person name="Gui C."/>
            <person name="Meng S."/>
            <person name="Li G."/>
            <person name="Viehrig K."/>
            <person name="Ye F."/>
            <person name="Su P."/>
            <person name="Kiefer A.F."/>
            <person name="Nichols A."/>
            <person name="Cepeda A.J."/>
            <person name="Yan W."/>
            <person name="Fan B."/>
            <person name="Jiang Y."/>
            <person name="Adhikari A."/>
            <person name="Zheng C.-J."/>
            <person name="Schuster L."/>
            <person name="Cowan T.M."/>
            <person name="Smanski M.J."/>
            <person name="Chevrette M.G."/>
            <person name="De Carvalho L.P.S."/>
            <person name="Shen B."/>
        </authorList>
    </citation>
    <scope>NUCLEOTIDE SEQUENCE [LARGE SCALE GENOMIC DNA]</scope>
    <source>
        <strain evidence="3 4">NPDC000234</strain>
    </source>
</reference>